<keyword evidence="11" id="KW-1185">Reference proteome</keyword>
<feature type="transmembrane region" description="Helical" evidence="8">
    <location>
        <begin position="248"/>
        <end position="267"/>
    </location>
</feature>
<dbReference type="InterPro" id="IPR011701">
    <property type="entry name" value="MFS"/>
</dbReference>
<keyword evidence="7 8" id="KW-0472">Membrane</keyword>
<organism evidence="10 11">
    <name type="scientific">Propionivibrio dicarboxylicus</name>
    <dbReference type="NCBI Taxonomy" id="83767"/>
    <lineage>
        <taxon>Bacteria</taxon>
        <taxon>Pseudomonadati</taxon>
        <taxon>Pseudomonadota</taxon>
        <taxon>Betaproteobacteria</taxon>
        <taxon>Rhodocyclales</taxon>
        <taxon>Rhodocyclaceae</taxon>
        <taxon>Propionivibrio</taxon>
    </lineage>
</organism>
<dbReference type="InterPro" id="IPR020846">
    <property type="entry name" value="MFS_dom"/>
</dbReference>
<comment type="similarity">
    <text evidence="2">Belongs to the major facilitator superfamily. EmrB family.</text>
</comment>
<dbReference type="AlphaFoldDB" id="A0A1G7YIY5"/>
<dbReference type="GO" id="GO:0005886">
    <property type="term" value="C:plasma membrane"/>
    <property type="evidence" value="ECO:0007669"/>
    <property type="project" value="UniProtKB-SubCell"/>
</dbReference>
<dbReference type="NCBIfam" id="TIGR00711">
    <property type="entry name" value="efflux_EmrB"/>
    <property type="match status" value="1"/>
</dbReference>
<evidence type="ECO:0000256" key="6">
    <source>
        <dbReference type="ARBA" id="ARBA00022989"/>
    </source>
</evidence>
<dbReference type="PANTHER" id="PTHR42718">
    <property type="entry name" value="MAJOR FACILITATOR SUPERFAMILY MULTIDRUG TRANSPORTER MFSC"/>
    <property type="match status" value="1"/>
</dbReference>
<feature type="transmembrane region" description="Helical" evidence="8">
    <location>
        <begin position="425"/>
        <end position="441"/>
    </location>
</feature>
<dbReference type="Pfam" id="PF07690">
    <property type="entry name" value="MFS_1"/>
    <property type="match status" value="1"/>
</dbReference>
<dbReference type="STRING" id="83767.SAMN05660652_01017"/>
<dbReference type="InterPro" id="IPR036259">
    <property type="entry name" value="MFS_trans_sf"/>
</dbReference>
<evidence type="ECO:0000256" key="7">
    <source>
        <dbReference type="ARBA" id="ARBA00023136"/>
    </source>
</evidence>
<dbReference type="Gene3D" id="1.20.1720.10">
    <property type="entry name" value="Multidrug resistance protein D"/>
    <property type="match status" value="1"/>
</dbReference>
<feature type="transmembrane region" description="Helical" evidence="8">
    <location>
        <begin position="222"/>
        <end position="242"/>
    </location>
</feature>
<feature type="transmembrane region" description="Helical" evidence="8">
    <location>
        <begin position="73"/>
        <end position="93"/>
    </location>
</feature>
<proteinExistence type="inferred from homology"/>
<dbReference type="EMBL" id="FNCY01000002">
    <property type="protein sequence ID" value="SDG96286.1"/>
    <property type="molecule type" value="Genomic_DNA"/>
</dbReference>
<evidence type="ECO:0000256" key="4">
    <source>
        <dbReference type="ARBA" id="ARBA00022475"/>
    </source>
</evidence>
<dbReference type="Gene3D" id="1.20.1250.20">
    <property type="entry name" value="MFS general substrate transporter like domains"/>
    <property type="match status" value="1"/>
</dbReference>
<evidence type="ECO:0000256" key="3">
    <source>
        <dbReference type="ARBA" id="ARBA00022448"/>
    </source>
</evidence>
<feature type="transmembrane region" description="Helical" evidence="8">
    <location>
        <begin position="163"/>
        <end position="182"/>
    </location>
</feature>
<name>A0A1G7YIY5_9RHOO</name>
<feature type="transmembrane region" description="Helical" evidence="8">
    <location>
        <begin position="100"/>
        <end position="118"/>
    </location>
</feature>
<evidence type="ECO:0000256" key="2">
    <source>
        <dbReference type="ARBA" id="ARBA00008537"/>
    </source>
</evidence>
<reference evidence="10 11" key="1">
    <citation type="submission" date="2016-10" db="EMBL/GenBank/DDBJ databases">
        <authorList>
            <person name="de Groot N.N."/>
        </authorList>
    </citation>
    <scope>NUCLEOTIDE SEQUENCE [LARGE SCALE GENOMIC DNA]</scope>
    <source>
        <strain evidence="10 11">DSM 5885</strain>
    </source>
</reference>
<evidence type="ECO:0000256" key="5">
    <source>
        <dbReference type="ARBA" id="ARBA00022692"/>
    </source>
</evidence>
<feature type="transmembrane region" description="Helical" evidence="8">
    <location>
        <begin position="386"/>
        <end position="404"/>
    </location>
</feature>
<dbReference type="GO" id="GO:0022857">
    <property type="term" value="F:transmembrane transporter activity"/>
    <property type="evidence" value="ECO:0007669"/>
    <property type="project" value="InterPro"/>
</dbReference>
<feature type="transmembrane region" description="Helical" evidence="8">
    <location>
        <begin position="34"/>
        <end position="61"/>
    </location>
</feature>
<sequence length="490" mass="52060">MLHFSPPFVHMNFLPPARSYDDLQTRYGRRAKWLVLWIVGTGTVAGVLSTTSFNVAVPALIRAFGLGQHEVQWAITGFMAAMTLAMLPTSWLLDRFGFRRVFLTALMALAATSVLGSLAPNFPAVVGARILQGMATGVLQPLGVLAVMRLFPPHRQGKASGMLSFGIVLAPAVAPALGGGLLDLFGWRAIFLINLPFCLIAGIAGLFLLPTPKERLRRAFDWTGTLLLVVLTLSLVECAVSLQNHGLLAPWTLAQLAVAGTATAFFLRHARRAPEPIIRLELFAHRNFLMGSLVSFAYGFGLYASTYLIPVFLQSALHFSATAAGLALMPAGVALALTIPLAGRMADRHAPKWITAGGLGCFALSFLLFALWGGRISHAELVGATVLGRIGLGLILPALSLATLRHLAPEQLSQSSVVVSYTRQLGGVLGVAVAAVFVEWRETIYGHVAPGVFTAYAQGFLLLTAIFVLALCAASLMKAETRAPASAGGS</sequence>
<evidence type="ECO:0000259" key="9">
    <source>
        <dbReference type="PROSITE" id="PS50850"/>
    </source>
</evidence>
<feature type="domain" description="Major facilitator superfamily (MFS) profile" evidence="9">
    <location>
        <begin position="35"/>
        <end position="482"/>
    </location>
</feature>
<dbReference type="InterPro" id="IPR004638">
    <property type="entry name" value="EmrB-like"/>
</dbReference>
<feature type="transmembrane region" description="Helical" evidence="8">
    <location>
        <begin position="130"/>
        <end position="151"/>
    </location>
</feature>
<feature type="transmembrane region" description="Helical" evidence="8">
    <location>
        <begin position="353"/>
        <end position="374"/>
    </location>
</feature>
<feature type="transmembrane region" description="Helical" evidence="8">
    <location>
        <begin position="453"/>
        <end position="476"/>
    </location>
</feature>
<dbReference type="SUPFAM" id="SSF103473">
    <property type="entry name" value="MFS general substrate transporter"/>
    <property type="match status" value="1"/>
</dbReference>
<evidence type="ECO:0000313" key="11">
    <source>
        <dbReference type="Proteomes" id="UP000198607"/>
    </source>
</evidence>
<protein>
    <submittedName>
        <fullName evidence="10">Drug resistance transporter, EmrB/QacA subfamily</fullName>
    </submittedName>
</protein>
<dbReference type="PANTHER" id="PTHR42718:SF9">
    <property type="entry name" value="MAJOR FACILITATOR SUPERFAMILY MULTIDRUG TRANSPORTER MFSC"/>
    <property type="match status" value="1"/>
</dbReference>
<keyword evidence="3" id="KW-0813">Transport</keyword>
<accession>A0A1G7YIY5</accession>
<feature type="transmembrane region" description="Helical" evidence="8">
    <location>
        <begin position="188"/>
        <end position="210"/>
    </location>
</feature>
<keyword evidence="6 8" id="KW-1133">Transmembrane helix</keyword>
<dbReference type="PROSITE" id="PS50850">
    <property type="entry name" value="MFS"/>
    <property type="match status" value="1"/>
</dbReference>
<evidence type="ECO:0000256" key="8">
    <source>
        <dbReference type="SAM" id="Phobius"/>
    </source>
</evidence>
<evidence type="ECO:0000313" key="10">
    <source>
        <dbReference type="EMBL" id="SDG96286.1"/>
    </source>
</evidence>
<feature type="transmembrane region" description="Helical" evidence="8">
    <location>
        <begin position="319"/>
        <end position="341"/>
    </location>
</feature>
<keyword evidence="4" id="KW-1003">Cell membrane</keyword>
<comment type="subcellular location">
    <subcellularLocation>
        <location evidence="1">Cell membrane</location>
        <topology evidence="1">Multi-pass membrane protein</topology>
    </subcellularLocation>
</comment>
<dbReference type="Proteomes" id="UP000198607">
    <property type="component" value="Unassembled WGS sequence"/>
</dbReference>
<keyword evidence="5 8" id="KW-0812">Transmembrane</keyword>
<feature type="transmembrane region" description="Helical" evidence="8">
    <location>
        <begin position="288"/>
        <end position="313"/>
    </location>
</feature>
<gene>
    <name evidence="10" type="ORF">SAMN05660652_01017</name>
</gene>
<evidence type="ECO:0000256" key="1">
    <source>
        <dbReference type="ARBA" id="ARBA00004651"/>
    </source>
</evidence>